<dbReference type="Proteomes" id="UP001203852">
    <property type="component" value="Unassembled WGS sequence"/>
</dbReference>
<feature type="region of interest" description="Disordered" evidence="1">
    <location>
        <begin position="324"/>
        <end position="513"/>
    </location>
</feature>
<feature type="region of interest" description="Disordered" evidence="1">
    <location>
        <begin position="148"/>
        <end position="231"/>
    </location>
</feature>
<feature type="compositionally biased region" description="Polar residues" evidence="1">
    <location>
        <begin position="148"/>
        <end position="177"/>
    </location>
</feature>
<protein>
    <submittedName>
        <fullName evidence="2">Uncharacterized protein</fullName>
    </submittedName>
</protein>
<proteinExistence type="predicted"/>
<sequence>MADDIIEQSGPKQGVTLSSAVQSLEDHALAELLSTPSRKKPEQIMTYCGRAIHIPEPDTTMHRSYETERQNYAYAQWIKEEGEKQLRLYQEVNRHEQTSSLSAGQSIQSPNQHTRPSAPVYPDPQDPETQQRTFYRNLARAPVLIAHSSSSGSNLDHGTGRPQQGPLQRPTLLQSFQGCPPDGTPVGDPAHQEPQQASPQKPTLLQRFQGYPPDGVLRGYPPDGSLNRSPGPWDLRQAHHQAAQQASHRLGAQLATRALYQVINQPPPPATQPPSQTRQVVADLRPRRPVTPSKLRYANAVAPTPPMDARANILQILQQDKLRRKPMVPAIRPAPNVGPNSKRDATPSALEQESPSKRIRLTQEPTVEVVDGKPFATTKQTAPEPAPPSPIPLESTPVVRVHQQPQTETQQVQYDNHQDAKSGRLDATTPSTVGSDHEDTPMQEPKSADSPSLSAIISSETPSEASEESDEEWSPSRRSQQQRTNVQDSQDRPVTRRTSTSRHPDIWTGYDDM</sequence>
<comment type="caution">
    <text evidence="2">The sequence shown here is derived from an EMBL/GenBank/DDBJ whole genome shotgun (WGS) entry which is preliminary data.</text>
</comment>
<dbReference type="EMBL" id="MU404351">
    <property type="protein sequence ID" value="KAI1617243.1"/>
    <property type="molecule type" value="Genomic_DNA"/>
</dbReference>
<feature type="compositionally biased region" description="Low complexity" evidence="1">
    <location>
        <begin position="392"/>
        <end position="413"/>
    </location>
</feature>
<feature type="region of interest" description="Disordered" evidence="1">
    <location>
        <begin position="95"/>
        <end position="129"/>
    </location>
</feature>
<accession>A0AAN6IH33</accession>
<organism evidence="2 3">
    <name type="scientific">Exophiala viscosa</name>
    <dbReference type="NCBI Taxonomy" id="2486360"/>
    <lineage>
        <taxon>Eukaryota</taxon>
        <taxon>Fungi</taxon>
        <taxon>Dikarya</taxon>
        <taxon>Ascomycota</taxon>
        <taxon>Pezizomycotina</taxon>
        <taxon>Eurotiomycetes</taxon>
        <taxon>Chaetothyriomycetidae</taxon>
        <taxon>Chaetothyriales</taxon>
        <taxon>Herpotrichiellaceae</taxon>
        <taxon>Exophiala</taxon>
    </lineage>
</organism>
<feature type="compositionally biased region" description="Low complexity" evidence="1">
    <location>
        <begin position="454"/>
        <end position="464"/>
    </location>
</feature>
<gene>
    <name evidence="2" type="ORF">EDD36DRAFT_416109</name>
</gene>
<feature type="compositionally biased region" description="Polar residues" evidence="1">
    <location>
        <begin position="193"/>
        <end position="203"/>
    </location>
</feature>
<evidence type="ECO:0000256" key="1">
    <source>
        <dbReference type="SAM" id="MobiDB-lite"/>
    </source>
</evidence>
<reference evidence="2" key="1">
    <citation type="journal article" date="2022" name="bioRxiv">
        <title>Deciphering the potential niche of two novel black yeast fungi from a biological soil crust based on their genomes, phenotypes, and melanin regulation.</title>
        <authorList>
            <consortium name="DOE Joint Genome Institute"/>
            <person name="Carr E.C."/>
            <person name="Barton Q."/>
            <person name="Grambo S."/>
            <person name="Sullivan M."/>
            <person name="Renfro C.M."/>
            <person name="Kuo A."/>
            <person name="Pangilinan J."/>
            <person name="Lipzen A."/>
            <person name="Keymanesh K."/>
            <person name="Savage E."/>
            <person name="Barry K."/>
            <person name="Grigoriev I.V."/>
            <person name="Riekhof W.R."/>
            <person name="Harris S.S."/>
        </authorList>
    </citation>
    <scope>NUCLEOTIDE SEQUENCE</scope>
    <source>
        <strain evidence="2">JF 03-4F</strain>
    </source>
</reference>
<evidence type="ECO:0000313" key="3">
    <source>
        <dbReference type="Proteomes" id="UP001203852"/>
    </source>
</evidence>
<keyword evidence="3" id="KW-1185">Reference proteome</keyword>
<dbReference type="AlphaFoldDB" id="A0AAN6IH33"/>
<name>A0AAN6IH33_9EURO</name>
<evidence type="ECO:0000313" key="2">
    <source>
        <dbReference type="EMBL" id="KAI1617243.1"/>
    </source>
</evidence>
<feature type="compositionally biased region" description="Polar residues" evidence="1">
    <location>
        <begin position="98"/>
        <end position="115"/>
    </location>
</feature>